<reference evidence="3" key="2">
    <citation type="journal article" date="2018" name="BMC Genomics">
        <title>A manually annotated Actinidia chinensis var. chinensis (kiwifruit) genome highlights the challenges associated with draft genomes and gene prediction in plants.</title>
        <authorList>
            <person name="Pilkington S.M."/>
            <person name="Crowhurst R."/>
            <person name="Hilario E."/>
            <person name="Nardozza S."/>
            <person name="Fraser L."/>
            <person name="Peng Y."/>
            <person name="Gunaseelan K."/>
            <person name="Simpson R."/>
            <person name="Tahir J."/>
            <person name="Deroles S.C."/>
            <person name="Templeton K."/>
            <person name="Luo Z."/>
            <person name="Davy M."/>
            <person name="Cheng C."/>
            <person name="McNeilage M."/>
            <person name="Scaglione D."/>
            <person name="Liu Y."/>
            <person name="Zhang Q."/>
            <person name="Datson P."/>
            <person name="De Silva N."/>
            <person name="Gardiner S.E."/>
            <person name="Bassett H."/>
            <person name="Chagne D."/>
            <person name="McCallum J."/>
            <person name="Dzierzon H."/>
            <person name="Deng C."/>
            <person name="Wang Y.Y."/>
            <person name="Barron L."/>
            <person name="Manako K."/>
            <person name="Bowen J."/>
            <person name="Foster T.M."/>
            <person name="Erridge Z.A."/>
            <person name="Tiffin H."/>
            <person name="Waite C.N."/>
            <person name="Davies K.M."/>
            <person name="Grierson E.P."/>
            <person name="Laing W.A."/>
            <person name="Kirk R."/>
            <person name="Chen X."/>
            <person name="Wood M."/>
            <person name="Montefiori M."/>
            <person name="Brummell D.A."/>
            <person name="Schwinn K.E."/>
            <person name="Catanach A."/>
            <person name="Fullerton C."/>
            <person name="Li D."/>
            <person name="Meiyalaghan S."/>
            <person name="Nieuwenhuizen N."/>
            <person name="Read N."/>
            <person name="Prakash R."/>
            <person name="Hunter D."/>
            <person name="Zhang H."/>
            <person name="McKenzie M."/>
            <person name="Knabel M."/>
            <person name="Harris A."/>
            <person name="Allan A.C."/>
            <person name="Gleave A."/>
            <person name="Chen A."/>
            <person name="Janssen B.J."/>
            <person name="Plunkett B."/>
            <person name="Ampomah-Dwamena C."/>
            <person name="Voogd C."/>
            <person name="Leif D."/>
            <person name="Lafferty D."/>
            <person name="Souleyre E.J.F."/>
            <person name="Varkonyi-Gasic E."/>
            <person name="Gambi F."/>
            <person name="Hanley J."/>
            <person name="Yao J.L."/>
            <person name="Cheung J."/>
            <person name="David K.M."/>
            <person name="Warren B."/>
            <person name="Marsh K."/>
            <person name="Snowden K.C."/>
            <person name="Lin-Wang K."/>
            <person name="Brian L."/>
            <person name="Martinez-Sanchez M."/>
            <person name="Wang M."/>
            <person name="Ileperuma N."/>
            <person name="Macnee N."/>
            <person name="Campin R."/>
            <person name="McAtee P."/>
            <person name="Drummond R.S.M."/>
            <person name="Espley R.V."/>
            <person name="Ireland H.S."/>
            <person name="Wu R."/>
            <person name="Atkinson R.G."/>
            <person name="Karunairetnam S."/>
            <person name="Bulley S."/>
            <person name="Chunkath S."/>
            <person name="Hanley Z."/>
            <person name="Storey R."/>
            <person name="Thrimawithana A.H."/>
            <person name="Thomson S."/>
            <person name="David C."/>
            <person name="Testolin R."/>
            <person name="Huang H."/>
            <person name="Hellens R.P."/>
            <person name="Schaffer R.J."/>
        </authorList>
    </citation>
    <scope>NUCLEOTIDE SEQUENCE [LARGE SCALE GENOMIC DNA]</scope>
    <source>
        <strain evidence="3">cv. Red5</strain>
    </source>
</reference>
<comment type="caution">
    <text evidence="2">The sequence shown here is derived from an EMBL/GenBank/DDBJ whole genome shotgun (WGS) entry which is preliminary data.</text>
</comment>
<dbReference type="AlphaFoldDB" id="A0A2R6P3W4"/>
<protein>
    <submittedName>
        <fullName evidence="2">Uncharacterized protein</fullName>
    </submittedName>
</protein>
<dbReference type="InParanoid" id="A0A2R6P3W4"/>
<dbReference type="STRING" id="1590841.A0A2R6P3W4"/>
<dbReference type="InterPro" id="IPR025322">
    <property type="entry name" value="PADRE_dom"/>
</dbReference>
<dbReference type="Gramene" id="PSR84968">
    <property type="protein sequence ID" value="PSR84968"/>
    <property type="gene ID" value="CEY00_Acc32943"/>
</dbReference>
<name>A0A2R6P3W4_ACTCC</name>
<dbReference type="PANTHER" id="PTHR33052">
    <property type="entry name" value="DUF4228 DOMAIN PROTEIN-RELATED"/>
    <property type="match status" value="1"/>
</dbReference>
<dbReference type="OMA" id="QVAEFQY"/>
<sequence length="180" mass="19605">MGNYISMTSCALISPTINNSKAARVIFPGGEIRQFREPATAAEPMLERPGFFLVNSRSLTVGRRFSPLAADEDLEFCHLYVMFPMRRVNSVVTAADVAVIFMTAKSPAKRISSVGNGRVTPDSGESLTADRSMENGGVGSRLSLGDGEGFPAPEFKYRLAVCRSRRPGLDTITEEPLRSR</sequence>
<dbReference type="EMBL" id="NKQK01000029">
    <property type="protein sequence ID" value="PSR84968.1"/>
    <property type="molecule type" value="Genomic_DNA"/>
</dbReference>
<keyword evidence="3" id="KW-1185">Reference proteome</keyword>
<evidence type="ECO:0000256" key="1">
    <source>
        <dbReference type="SAM" id="MobiDB-lite"/>
    </source>
</evidence>
<dbReference type="OrthoDB" id="1922322at2759"/>
<evidence type="ECO:0000313" key="3">
    <source>
        <dbReference type="Proteomes" id="UP000241394"/>
    </source>
</evidence>
<gene>
    <name evidence="2" type="ORF">CEY00_Acc32943</name>
</gene>
<evidence type="ECO:0000313" key="2">
    <source>
        <dbReference type="EMBL" id="PSR84968.1"/>
    </source>
</evidence>
<reference evidence="2 3" key="1">
    <citation type="submission" date="2017-07" db="EMBL/GenBank/DDBJ databases">
        <title>An improved, manually edited Actinidia chinensis var. chinensis (kiwifruit) genome highlights the challenges associated with draft genomes and gene prediction in plants.</title>
        <authorList>
            <person name="Pilkington S."/>
            <person name="Crowhurst R."/>
            <person name="Hilario E."/>
            <person name="Nardozza S."/>
            <person name="Fraser L."/>
            <person name="Peng Y."/>
            <person name="Gunaseelan K."/>
            <person name="Simpson R."/>
            <person name="Tahir J."/>
            <person name="Deroles S."/>
            <person name="Templeton K."/>
            <person name="Luo Z."/>
            <person name="Davy M."/>
            <person name="Cheng C."/>
            <person name="Mcneilage M."/>
            <person name="Scaglione D."/>
            <person name="Liu Y."/>
            <person name="Zhang Q."/>
            <person name="Datson P."/>
            <person name="De Silva N."/>
            <person name="Gardiner S."/>
            <person name="Bassett H."/>
            <person name="Chagne D."/>
            <person name="Mccallum J."/>
            <person name="Dzierzon H."/>
            <person name="Deng C."/>
            <person name="Wang Y.-Y."/>
            <person name="Barron N."/>
            <person name="Manako K."/>
            <person name="Bowen J."/>
            <person name="Foster T."/>
            <person name="Erridge Z."/>
            <person name="Tiffin H."/>
            <person name="Waite C."/>
            <person name="Davies K."/>
            <person name="Grierson E."/>
            <person name="Laing W."/>
            <person name="Kirk R."/>
            <person name="Chen X."/>
            <person name="Wood M."/>
            <person name="Montefiori M."/>
            <person name="Brummell D."/>
            <person name="Schwinn K."/>
            <person name="Catanach A."/>
            <person name="Fullerton C."/>
            <person name="Li D."/>
            <person name="Meiyalaghan S."/>
            <person name="Nieuwenhuizen N."/>
            <person name="Read N."/>
            <person name="Prakash R."/>
            <person name="Hunter D."/>
            <person name="Zhang H."/>
            <person name="Mckenzie M."/>
            <person name="Knabel M."/>
            <person name="Harris A."/>
            <person name="Allan A."/>
            <person name="Chen A."/>
            <person name="Janssen B."/>
            <person name="Plunkett B."/>
            <person name="Dwamena C."/>
            <person name="Voogd C."/>
            <person name="Leif D."/>
            <person name="Lafferty D."/>
            <person name="Souleyre E."/>
            <person name="Varkonyi-Gasic E."/>
            <person name="Gambi F."/>
            <person name="Hanley J."/>
            <person name="Yao J.-L."/>
            <person name="Cheung J."/>
            <person name="David K."/>
            <person name="Warren B."/>
            <person name="Marsh K."/>
            <person name="Snowden K."/>
            <person name="Lin-Wang K."/>
            <person name="Brian L."/>
            <person name="Martinez-Sanchez M."/>
            <person name="Wang M."/>
            <person name="Ileperuma N."/>
            <person name="Macnee N."/>
            <person name="Campin R."/>
            <person name="Mcatee P."/>
            <person name="Drummond R."/>
            <person name="Espley R."/>
            <person name="Ireland H."/>
            <person name="Wu R."/>
            <person name="Atkinson R."/>
            <person name="Karunairetnam S."/>
            <person name="Bulley S."/>
            <person name="Chunkath S."/>
            <person name="Hanley Z."/>
            <person name="Storey R."/>
            <person name="Thrimawithana A."/>
            <person name="Thomson S."/>
            <person name="David C."/>
            <person name="Testolin R."/>
        </authorList>
    </citation>
    <scope>NUCLEOTIDE SEQUENCE [LARGE SCALE GENOMIC DNA]</scope>
    <source>
        <strain evidence="3">cv. Red5</strain>
        <tissue evidence="2">Young leaf</tissue>
    </source>
</reference>
<dbReference type="Proteomes" id="UP000241394">
    <property type="component" value="Chromosome LG29"/>
</dbReference>
<organism evidence="2 3">
    <name type="scientific">Actinidia chinensis var. chinensis</name>
    <name type="common">Chinese soft-hair kiwi</name>
    <dbReference type="NCBI Taxonomy" id="1590841"/>
    <lineage>
        <taxon>Eukaryota</taxon>
        <taxon>Viridiplantae</taxon>
        <taxon>Streptophyta</taxon>
        <taxon>Embryophyta</taxon>
        <taxon>Tracheophyta</taxon>
        <taxon>Spermatophyta</taxon>
        <taxon>Magnoliopsida</taxon>
        <taxon>eudicotyledons</taxon>
        <taxon>Gunneridae</taxon>
        <taxon>Pentapetalae</taxon>
        <taxon>asterids</taxon>
        <taxon>Ericales</taxon>
        <taxon>Actinidiaceae</taxon>
        <taxon>Actinidia</taxon>
    </lineage>
</organism>
<accession>A0A2R6P3W4</accession>
<proteinExistence type="predicted"/>
<feature type="region of interest" description="Disordered" evidence="1">
    <location>
        <begin position="111"/>
        <end position="145"/>
    </location>
</feature>
<dbReference type="FunCoup" id="A0A2R6P3W4">
    <property type="interactions" value="75"/>
</dbReference>
<dbReference type="Pfam" id="PF14009">
    <property type="entry name" value="PADRE"/>
    <property type="match status" value="1"/>
</dbReference>